<dbReference type="EMBL" id="WKCM01000053">
    <property type="protein sequence ID" value="MCF5321333.1"/>
    <property type="molecule type" value="Genomic_DNA"/>
</dbReference>
<comment type="caution">
    <text evidence="1">The sequence shown here is derived from an EMBL/GenBank/DDBJ whole genome shotgun (WGS) entry which is preliminary data.</text>
</comment>
<protein>
    <submittedName>
        <fullName evidence="1">SCP2 domain-containing protein</fullName>
    </submittedName>
</protein>
<name>A0ABS9G8H9_9PSED</name>
<keyword evidence="2" id="KW-1185">Reference proteome</keyword>
<proteinExistence type="predicted"/>
<organism evidence="1 2">
    <name type="scientific">Pseudomonas simiae</name>
    <dbReference type="NCBI Taxonomy" id="321846"/>
    <lineage>
        <taxon>Bacteria</taxon>
        <taxon>Pseudomonadati</taxon>
        <taxon>Pseudomonadota</taxon>
        <taxon>Gammaproteobacteria</taxon>
        <taxon>Pseudomonadales</taxon>
        <taxon>Pseudomonadaceae</taxon>
        <taxon>Pseudomonas</taxon>
    </lineage>
</organism>
<reference evidence="1 2" key="1">
    <citation type="submission" date="2019-11" db="EMBL/GenBank/DDBJ databases">
        <title>Epiphytic Pseudomonas syringae from cherry orchards.</title>
        <authorList>
            <person name="Hulin M.T."/>
        </authorList>
    </citation>
    <scope>NUCLEOTIDE SEQUENCE [LARGE SCALE GENOMIC DNA]</scope>
    <source>
        <strain evidence="1 2">PA-5-11C</strain>
    </source>
</reference>
<evidence type="ECO:0000313" key="2">
    <source>
        <dbReference type="Proteomes" id="UP000814078"/>
    </source>
</evidence>
<gene>
    <name evidence="1" type="ORF">GIW13_23870</name>
</gene>
<sequence>MLSRKQWVLKGVDRVLPLIRRVPFAAQRLVLEQGLN</sequence>
<accession>A0ABS9G8H9</accession>
<dbReference type="Proteomes" id="UP000814078">
    <property type="component" value="Unassembled WGS sequence"/>
</dbReference>
<evidence type="ECO:0000313" key="1">
    <source>
        <dbReference type="EMBL" id="MCF5321333.1"/>
    </source>
</evidence>
<feature type="non-terminal residue" evidence="1">
    <location>
        <position position="36"/>
    </location>
</feature>